<evidence type="ECO:0000313" key="6">
    <source>
        <dbReference type="EMBL" id="RKP53027.1"/>
    </source>
</evidence>
<reference evidence="6 7" key="1">
    <citation type="submission" date="2018-10" db="EMBL/GenBank/DDBJ databases">
        <title>Cohnella sp. M2MS4P-1, whole genome shotgun sequence.</title>
        <authorList>
            <person name="Tuo L."/>
        </authorList>
    </citation>
    <scope>NUCLEOTIDE SEQUENCE [LARGE SCALE GENOMIC DNA]</scope>
    <source>
        <strain evidence="6 7">M2MS4P-1</strain>
    </source>
</reference>
<organism evidence="6 7">
    <name type="scientific">Cohnella endophytica</name>
    <dbReference type="NCBI Taxonomy" id="2419778"/>
    <lineage>
        <taxon>Bacteria</taxon>
        <taxon>Bacillati</taxon>
        <taxon>Bacillota</taxon>
        <taxon>Bacilli</taxon>
        <taxon>Bacillales</taxon>
        <taxon>Paenibacillaceae</taxon>
        <taxon>Cohnella</taxon>
    </lineage>
</organism>
<evidence type="ECO:0000256" key="1">
    <source>
        <dbReference type="ARBA" id="ARBA00023015"/>
    </source>
</evidence>
<keyword evidence="3" id="KW-0804">Transcription</keyword>
<dbReference type="OrthoDB" id="2484341at2"/>
<name>A0A494XQX0_9BACL</name>
<keyword evidence="1" id="KW-0805">Transcription regulation</keyword>
<evidence type="ECO:0000259" key="5">
    <source>
        <dbReference type="PROSITE" id="PS01124"/>
    </source>
</evidence>
<accession>A0A494XQX0</accession>
<evidence type="ECO:0000256" key="2">
    <source>
        <dbReference type="ARBA" id="ARBA00023125"/>
    </source>
</evidence>
<dbReference type="SMART" id="SM00342">
    <property type="entry name" value="HTH_ARAC"/>
    <property type="match status" value="1"/>
</dbReference>
<dbReference type="GO" id="GO:0043565">
    <property type="term" value="F:sequence-specific DNA binding"/>
    <property type="evidence" value="ECO:0007669"/>
    <property type="project" value="InterPro"/>
</dbReference>
<gene>
    <name evidence="6" type="ORF">D7Z26_14905</name>
</gene>
<feature type="domain" description="HTH araC/xylS-type" evidence="5">
    <location>
        <begin position="673"/>
        <end position="772"/>
    </location>
</feature>
<evidence type="ECO:0000256" key="3">
    <source>
        <dbReference type="ARBA" id="ARBA00023163"/>
    </source>
</evidence>
<keyword evidence="4" id="KW-0472">Membrane</keyword>
<dbReference type="SUPFAM" id="SSF46689">
    <property type="entry name" value="Homeodomain-like"/>
    <property type="match status" value="1"/>
</dbReference>
<dbReference type="PRINTS" id="PR00032">
    <property type="entry name" value="HTHARAC"/>
</dbReference>
<dbReference type="Proteomes" id="UP000282076">
    <property type="component" value="Unassembled WGS sequence"/>
</dbReference>
<keyword evidence="7" id="KW-1185">Reference proteome</keyword>
<keyword evidence="4" id="KW-0812">Transmembrane</keyword>
<proteinExistence type="predicted"/>
<dbReference type="EMBL" id="RBZM01000006">
    <property type="protein sequence ID" value="RKP53027.1"/>
    <property type="molecule type" value="Genomic_DNA"/>
</dbReference>
<dbReference type="PROSITE" id="PS01124">
    <property type="entry name" value="HTH_ARAC_FAMILY_2"/>
    <property type="match status" value="1"/>
</dbReference>
<keyword evidence="2" id="KW-0238">DNA-binding</keyword>
<protein>
    <submittedName>
        <fullName evidence="6">AraC family transcriptional regulator</fullName>
    </submittedName>
</protein>
<sequence>MRVLGLYKSKKYLQRVLISIMLSMVLVMSALSITNTFILEKSVKRNQEASNLKVLTQIQYNLSYMNEIITHLSIFVYRDNILIPMMFENDLPKMDLIRGYQRLNTILESSSFLHSIVVYNHSQNKLYGTTTPFLLDDGVTEAKIRKWLFDPSSPHKNSRLIPVSLEKKSGQIDAFAFIVADSLNVFNSSESAIILYIKSDWVFDSLKKMNVGSDREMGEVYIADDDGRLYSSRTDNLVASEKDQMQVKQLIDGDKKAMNRQSGFVIGNVAGKKSMITYMDDGMRNWKIVYIQSYDKLMQDVRQTRLQSIMISVIFLVVAIALSIGVSYKLYHPIENMLQRLRLHVPGNDQSDPNERDELSLMSNRYLKLSDKLHEISSEQIVNKYYIRKFLTDSQMFSHNDMKDLIEKHNLNISISKEIIVCVLQIDHYPEFDRMTTGATKKMYSFAMLNIAQEMMSESYPCEAVEIRGDHVVLIVSKSDRETDFRQVHPIIKEIQDKIHQYYNLSLSCGISDTISQFPYLASAYSQAIQLIPYRIVRGNKSIITSEEVKANLSNKQVALPDSIEKKLSEALKKGQMSEAGSELEKAFSILSTFHYDDMLRAVSNLSWIIKNTAMEISSNRIVQLDRDMDHILNLSQEKETLEEMYVPLLSACAQICGIGRPATMERNDMILETIKELIEQKYSDLNLSQQSIASNVKLTSAYIGKLFKDSTSMSITEYINDIRLKHAQQLLESDKYTIQEIMEKCGYSNSSYFFRLFKTKFGSTPKEYRMKKMLF</sequence>
<dbReference type="AlphaFoldDB" id="A0A494XQX0"/>
<dbReference type="RefSeq" id="WP_120977770.1">
    <property type="nucleotide sequence ID" value="NZ_RBZM01000006.1"/>
</dbReference>
<dbReference type="Gene3D" id="1.10.10.60">
    <property type="entry name" value="Homeodomain-like"/>
    <property type="match status" value="2"/>
</dbReference>
<dbReference type="PANTHER" id="PTHR43280">
    <property type="entry name" value="ARAC-FAMILY TRANSCRIPTIONAL REGULATOR"/>
    <property type="match status" value="1"/>
</dbReference>
<dbReference type="GO" id="GO:0003700">
    <property type="term" value="F:DNA-binding transcription factor activity"/>
    <property type="evidence" value="ECO:0007669"/>
    <property type="project" value="InterPro"/>
</dbReference>
<feature type="transmembrane region" description="Helical" evidence="4">
    <location>
        <begin position="308"/>
        <end position="331"/>
    </location>
</feature>
<feature type="transmembrane region" description="Helical" evidence="4">
    <location>
        <begin position="12"/>
        <end position="38"/>
    </location>
</feature>
<evidence type="ECO:0000256" key="4">
    <source>
        <dbReference type="SAM" id="Phobius"/>
    </source>
</evidence>
<dbReference type="Gene3D" id="3.30.450.20">
    <property type="entry name" value="PAS domain"/>
    <property type="match status" value="1"/>
</dbReference>
<comment type="caution">
    <text evidence="6">The sequence shown here is derived from an EMBL/GenBank/DDBJ whole genome shotgun (WGS) entry which is preliminary data.</text>
</comment>
<dbReference type="InterPro" id="IPR018060">
    <property type="entry name" value="HTH_AraC"/>
</dbReference>
<evidence type="ECO:0000313" key="7">
    <source>
        <dbReference type="Proteomes" id="UP000282076"/>
    </source>
</evidence>
<dbReference type="InterPro" id="IPR020449">
    <property type="entry name" value="Tscrpt_reg_AraC-type_HTH"/>
</dbReference>
<dbReference type="InterPro" id="IPR009057">
    <property type="entry name" value="Homeodomain-like_sf"/>
</dbReference>
<dbReference type="PANTHER" id="PTHR43280:SF2">
    <property type="entry name" value="HTH-TYPE TRANSCRIPTIONAL REGULATOR EXSA"/>
    <property type="match status" value="1"/>
</dbReference>
<dbReference type="Pfam" id="PF12833">
    <property type="entry name" value="HTH_18"/>
    <property type="match status" value="1"/>
</dbReference>
<keyword evidence="4" id="KW-1133">Transmembrane helix</keyword>